<dbReference type="SUPFAM" id="SSF53383">
    <property type="entry name" value="PLP-dependent transferases"/>
    <property type="match status" value="1"/>
</dbReference>
<dbReference type="EMBL" id="JAGKQM010000011">
    <property type="protein sequence ID" value="KAH0902065.1"/>
    <property type="molecule type" value="Genomic_DNA"/>
</dbReference>
<dbReference type="InterPro" id="IPR004839">
    <property type="entry name" value="Aminotransferase_I/II_large"/>
</dbReference>
<keyword evidence="3 4" id="KW-0663">Pyridoxal phosphate</keyword>
<dbReference type="InterPro" id="IPR005958">
    <property type="entry name" value="TyrNic_aminoTrfase"/>
</dbReference>
<evidence type="ECO:0000256" key="2">
    <source>
        <dbReference type="ARBA" id="ARBA00007441"/>
    </source>
</evidence>
<evidence type="ECO:0000256" key="1">
    <source>
        <dbReference type="ARBA" id="ARBA00001933"/>
    </source>
</evidence>
<dbReference type="PANTHER" id="PTHR45744:SF10">
    <property type="entry name" value="CYSTINE LYASE CORI3-RELATED"/>
    <property type="match status" value="1"/>
</dbReference>
<dbReference type="InterPro" id="IPR015424">
    <property type="entry name" value="PyrdxlP-dep_Trfase"/>
</dbReference>
<comment type="cofactor">
    <cofactor evidence="1 4">
        <name>pyridoxal 5'-phosphate</name>
        <dbReference type="ChEBI" id="CHEBI:597326"/>
    </cofactor>
</comment>
<dbReference type="Proteomes" id="UP000824890">
    <property type="component" value="Unassembled WGS sequence"/>
</dbReference>
<proteinExistence type="inferred from homology"/>
<keyword evidence="7" id="KW-1185">Reference proteome</keyword>
<comment type="similarity">
    <text evidence="2 4">Belongs to the class-I pyridoxal-phosphate-dependent aminotransferase family.</text>
</comment>
<dbReference type="PANTHER" id="PTHR45744">
    <property type="entry name" value="TYROSINE AMINOTRANSFERASE"/>
    <property type="match status" value="1"/>
</dbReference>
<protein>
    <recommendedName>
        <fullName evidence="5">Aminotransferase class I/classII large domain-containing protein</fullName>
    </recommendedName>
</protein>
<name>A0ABQ8BCT4_BRANA</name>
<dbReference type="InterPro" id="IPR015421">
    <property type="entry name" value="PyrdxlP-dep_Trfase_major"/>
</dbReference>
<sequence>MATTPMCTEWQFSGNEAAKEAAAAALGAYTSKLMALCDPNGKPILPPSNKAVETSNSAEKAVVKVILSGTGNAYAPSIGLPLAKSAVAEYLNRDLPKKLTAADVFMTVGCKRAIDLAVDILAKPKANVLLPRPGFPWDVVRCIYKKLEVRYYDFIPEQNFEIDFESVKKVTDKNTFAIFIINPHNPNGNTYSEAHLKQLAELAKELSIMVVSDEVFRWTVFGNNPFVPMGKFSSIVPVVTLGSLSKGWNVPGWRTGWLALHDLDGVFRNTKILQAANEFLQINAKPPTVIQVRTAAMPDILERTPKHFFHERGSFLKHKVDIGYSKVKHIPGLTCYMKPEACTFLWTKLDISCFADIEDDQDFCRKLAMEENLVVLPGIAFRQKNWLRHSIDMETPTVEDAFERLKSFCERHSAERGASLKNVNGVN</sequence>
<organism evidence="6 7">
    <name type="scientific">Brassica napus</name>
    <name type="common">Rape</name>
    <dbReference type="NCBI Taxonomy" id="3708"/>
    <lineage>
        <taxon>Eukaryota</taxon>
        <taxon>Viridiplantae</taxon>
        <taxon>Streptophyta</taxon>
        <taxon>Embryophyta</taxon>
        <taxon>Tracheophyta</taxon>
        <taxon>Spermatophyta</taxon>
        <taxon>Magnoliopsida</taxon>
        <taxon>eudicotyledons</taxon>
        <taxon>Gunneridae</taxon>
        <taxon>Pentapetalae</taxon>
        <taxon>rosids</taxon>
        <taxon>malvids</taxon>
        <taxon>Brassicales</taxon>
        <taxon>Brassicaceae</taxon>
        <taxon>Brassiceae</taxon>
        <taxon>Brassica</taxon>
    </lineage>
</organism>
<comment type="caution">
    <text evidence="6">The sequence shown here is derived from an EMBL/GenBank/DDBJ whole genome shotgun (WGS) entry which is preliminary data.</text>
</comment>
<dbReference type="InterPro" id="IPR015422">
    <property type="entry name" value="PyrdxlP-dep_Trfase_small"/>
</dbReference>
<evidence type="ECO:0000259" key="5">
    <source>
        <dbReference type="Pfam" id="PF00155"/>
    </source>
</evidence>
<gene>
    <name evidence="6" type="ORF">HID58_041568</name>
</gene>
<accession>A0ABQ8BCT4</accession>
<feature type="domain" description="Aminotransferase class I/classII large" evidence="5">
    <location>
        <begin position="54"/>
        <end position="405"/>
    </location>
</feature>
<evidence type="ECO:0000256" key="4">
    <source>
        <dbReference type="PIRNR" id="PIRNR000517"/>
    </source>
</evidence>
<dbReference type="CDD" id="cd00609">
    <property type="entry name" value="AAT_like"/>
    <property type="match status" value="1"/>
</dbReference>
<dbReference type="NCBIfam" id="TIGR01265">
    <property type="entry name" value="tyr_nico_aTase"/>
    <property type="match status" value="1"/>
</dbReference>
<evidence type="ECO:0000256" key="3">
    <source>
        <dbReference type="ARBA" id="ARBA00022898"/>
    </source>
</evidence>
<dbReference type="Pfam" id="PF00155">
    <property type="entry name" value="Aminotran_1_2"/>
    <property type="match status" value="1"/>
</dbReference>
<evidence type="ECO:0000313" key="7">
    <source>
        <dbReference type="Proteomes" id="UP000824890"/>
    </source>
</evidence>
<dbReference type="Gene3D" id="3.40.640.10">
    <property type="entry name" value="Type I PLP-dependent aspartate aminotransferase-like (Major domain)"/>
    <property type="match status" value="1"/>
</dbReference>
<dbReference type="PIRSF" id="PIRSF000517">
    <property type="entry name" value="Tyr_transaminase"/>
    <property type="match status" value="1"/>
</dbReference>
<reference evidence="6 7" key="1">
    <citation type="submission" date="2021-05" db="EMBL/GenBank/DDBJ databases">
        <title>Genome Assembly of Synthetic Allotetraploid Brassica napus Reveals Homoeologous Exchanges between Subgenomes.</title>
        <authorList>
            <person name="Davis J.T."/>
        </authorList>
    </citation>
    <scope>NUCLEOTIDE SEQUENCE [LARGE SCALE GENOMIC DNA]</scope>
    <source>
        <strain evidence="7">cv. Da-Ae</strain>
        <tissue evidence="6">Seedling</tissue>
    </source>
</reference>
<evidence type="ECO:0000313" key="6">
    <source>
        <dbReference type="EMBL" id="KAH0902065.1"/>
    </source>
</evidence>
<dbReference type="Gene3D" id="3.90.1150.10">
    <property type="entry name" value="Aspartate Aminotransferase, domain 1"/>
    <property type="match status" value="1"/>
</dbReference>